<feature type="region of interest" description="Disordered" evidence="1">
    <location>
        <begin position="1"/>
        <end position="82"/>
    </location>
</feature>
<reference evidence="2 3" key="1">
    <citation type="submission" date="2018-08" db="EMBL/GenBank/DDBJ databases">
        <title>Sequencing the genomes of 1000 actinobacteria strains.</title>
        <authorList>
            <person name="Klenk H.-P."/>
        </authorList>
    </citation>
    <scope>NUCLEOTIDE SEQUENCE [LARGE SCALE GENOMIC DNA]</scope>
    <source>
        <strain evidence="2 3">DSM 43927</strain>
    </source>
</reference>
<evidence type="ECO:0000313" key="3">
    <source>
        <dbReference type="Proteomes" id="UP000256661"/>
    </source>
</evidence>
<keyword evidence="3" id="KW-1185">Reference proteome</keyword>
<protein>
    <submittedName>
        <fullName evidence="2">Uncharacterized protein</fullName>
    </submittedName>
</protein>
<dbReference type="Proteomes" id="UP000256661">
    <property type="component" value="Unassembled WGS sequence"/>
</dbReference>
<sequence length="82" mass="8575">MCGMPRHVTDAGGHGLRPGLRRDLSVSPADGSKVAAARAGSLTLRPDEDPLTGANTGPGICGPQRMRRGAGMRGLGRERWAR</sequence>
<dbReference type="AlphaFoldDB" id="A0A3D9T299"/>
<organism evidence="2 3">
    <name type="scientific">Thermomonospora umbrina</name>
    <dbReference type="NCBI Taxonomy" id="111806"/>
    <lineage>
        <taxon>Bacteria</taxon>
        <taxon>Bacillati</taxon>
        <taxon>Actinomycetota</taxon>
        <taxon>Actinomycetes</taxon>
        <taxon>Streptosporangiales</taxon>
        <taxon>Thermomonosporaceae</taxon>
        <taxon>Thermomonospora</taxon>
    </lineage>
</organism>
<comment type="caution">
    <text evidence="2">The sequence shown here is derived from an EMBL/GenBank/DDBJ whole genome shotgun (WGS) entry which is preliminary data.</text>
</comment>
<proteinExistence type="predicted"/>
<accession>A0A3D9T299</accession>
<name>A0A3D9T299_9ACTN</name>
<gene>
    <name evidence="2" type="ORF">DFJ69_4886</name>
</gene>
<dbReference type="EMBL" id="QTTT01000001">
    <property type="protein sequence ID" value="REE99375.1"/>
    <property type="molecule type" value="Genomic_DNA"/>
</dbReference>
<evidence type="ECO:0000256" key="1">
    <source>
        <dbReference type="SAM" id="MobiDB-lite"/>
    </source>
</evidence>
<evidence type="ECO:0000313" key="2">
    <source>
        <dbReference type="EMBL" id="REE99375.1"/>
    </source>
</evidence>